<comment type="caution">
    <text evidence="4">The sequence shown here is derived from an EMBL/GenBank/DDBJ whole genome shotgun (WGS) entry which is preliminary data.</text>
</comment>
<dbReference type="Gene3D" id="1.10.287.1490">
    <property type="match status" value="2"/>
</dbReference>
<feature type="coiled-coil region" evidence="1">
    <location>
        <begin position="122"/>
        <end position="220"/>
    </location>
</feature>
<feature type="compositionally biased region" description="Basic and acidic residues" evidence="2">
    <location>
        <begin position="463"/>
        <end position="472"/>
    </location>
</feature>
<keyword evidence="3" id="KW-1133">Transmembrane helix</keyword>
<sequence length="1253" mass="143572">MAGTSARTGRNQINIDYQGDYHDWTDNDVPAWRKGYIDGEEIKKYAKNHVEGLLAQLKGLGVVEESALSETVKERAASESLDSIKTLCRMVIEAQLTQTEEWIGKRGGVWASQTSAAQNKQAEDYQKLLDTADAQFQKLEDTEASLRKAQADLTAVNRKTEKRIADMKEEFTKQENDLREGYENDTGRLFKELNSLKNEKKELEEQFKKLREDQAACQDAYDQLSKKDKERVKELHTLQEDLKKITFELMRDNESLQKMVEETHEKIKNREDELRATSAKILELEQQRNDLNKQVQTISDKIDQLKKEHDEALEAKSAKVVELEQKRNDLDAQVGTLTDKIGQLKKEHEETVGAKTANVDELEQDRNKLKTEVGNLNDQIDHLKKEHEEALKTKSTEILGLEQERDGLKAQVGKLNGQIGELKKQTRELDDQIQDLKNNQIKQLIKELKEREEALKANSAKQVELEQERNELKTQVSNLTDRSSELETQLEEAATTSTGSGVGAGDALDYAYGEYITPILKQVALYREGKTISHHQIPDGDVKKDAMLAAIGAVISHYDHNRRTPTHQLDFAGMIGDLERWLLEQRTGTPSGEQDEQLKKDVTANDLQHIIDAFNDEIDYIEGRHNPLQLELDKVQAELDELRDRVGELPLEPGAFRDFLSDKEKEVNKLQEEIALLNTKINVNKELEKQLTETQKERSDALAKLQTCEEEKEKLGGEEIQRKESEIGTLKVRINDLKKQITVLEAEKIQCEEERARLDKSQEEIDEKEKRLKALQQDHQKKTVELERMAKKSIEKDELIRDRDAIAAEKDKDTAIRNGEMNKLRGALAKIKLDMEALGSTNASLTAEKENLRTQNDGLRLAFNQNRRILTAAKREVIEAEDELERLHTEYSDLKAPSGAHRECKCTTCAKLREHAIETGKFALDQMEILEARFEALIEEEQKNCADGSKASSTAVDQEQEQLRIAALQRERDDNRLNWEEARRQVDYLQEQMAQTHQHTTPAGPNPPVEVTDLQEQNQTLQASLAQALDFGRKLLKYYRKMQAVLVKYRAEKHGLVNTFLQHNPAFMEDMDIYLEADERRLEARLNEAKDALLTTADAEKPEQERQVRLLERELEKYHGILEEIRVHSRLADEAIVVSEIYNLDPDDHLVQQLLEEHPELVNPPAAPPAVQLQPRLRSSCDPCSWLFWLLLAAIALFVFGYMAQRKQRDKWAVANSFTRALWINNAKGGVTVSWAHLAMFVLWQIPAHYKRS</sequence>
<evidence type="ECO:0000256" key="2">
    <source>
        <dbReference type="SAM" id="MobiDB-lite"/>
    </source>
</evidence>
<dbReference type="EMBL" id="JARVKF010000405">
    <property type="protein sequence ID" value="KAK9416705.1"/>
    <property type="molecule type" value="Genomic_DNA"/>
</dbReference>
<feature type="coiled-coil region" evidence="1">
    <location>
        <begin position="835"/>
        <end position="890"/>
    </location>
</feature>
<evidence type="ECO:0000256" key="1">
    <source>
        <dbReference type="SAM" id="Coils"/>
    </source>
</evidence>
<feature type="coiled-coil region" evidence="1">
    <location>
        <begin position="924"/>
        <end position="985"/>
    </location>
</feature>
<organism evidence="4 5">
    <name type="scientific">Seiridium unicorne</name>
    <dbReference type="NCBI Taxonomy" id="138068"/>
    <lineage>
        <taxon>Eukaryota</taxon>
        <taxon>Fungi</taxon>
        <taxon>Dikarya</taxon>
        <taxon>Ascomycota</taxon>
        <taxon>Pezizomycotina</taxon>
        <taxon>Sordariomycetes</taxon>
        <taxon>Xylariomycetidae</taxon>
        <taxon>Amphisphaeriales</taxon>
        <taxon>Sporocadaceae</taxon>
        <taxon>Seiridium</taxon>
    </lineage>
</organism>
<accession>A0ABR2UPW0</accession>
<dbReference type="PANTHER" id="PTHR43941">
    <property type="entry name" value="STRUCTURAL MAINTENANCE OF CHROMOSOMES PROTEIN 2"/>
    <property type="match status" value="1"/>
</dbReference>
<feature type="coiled-coil region" evidence="1">
    <location>
        <begin position="625"/>
        <end position="792"/>
    </location>
</feature>
<evidence type="ECO:0000313" key="4">
    <source>
        <dbReference type="EMBL" id="KAK9416705.1"/>
    </source>
</evidence>
<keyword evidence="1" id="KW-0175">Coiled coil</keyword>
<keyword evidence="3" id="KW-0812">Transmembrane</keyword>
<name>A0ABR2UPW0_9PEZI</name>
<keyword evidence="3" id="KW-0472">Membrane</keyword>
<evidence type="ECO:0000256" key="3">
    <source>
        <dbReference type="SAM" id="Phobius"/>
    </source>
</evidence>
<feature type="region of interest" description="Disordered" evidence="2">
    <location>
        <begin position="459"/>
        <end position="503"/>
    </location>
</feature>
<reference evidence="4 5" key="1">
    <citation type="journal article" date="2024" name="J. Plant Pathol.">
        <title>Sequence and assembly of the genome of Seiridium unicorne, isolate CBS 538.82, causal agent of cypress canker disease.</title>
        <authorList>
            <person name="Scali E."/>
            <person name="Rocca G.D."/>
            <person name="Danti R."/>
            <person name="Garbelotto M."/>
            <person name="Barberini S."/>
            <person name="Baroncelli R."/>
            <person name="Emiliani G."/>
        </authorList>
    </citation>
    <scope>NUCLEOTIDE SEQUENCE [LARGE SCALE GENOMIC DNA]</scope>
    <source>
        <strain evidence="4 5">BM-138-508</strain>
    </source>
</reference>
<proteinExistence type="predicted"/>
<evidence type="ECO:0000313" key="5">
    <source>
        <dbReference type="Proteomes" id="UP001408356"/>
    </source>
</evidence>
<protein>
    <submittedName>
        <fullName evidence="4">GRIP domain-containing protein</fullName>
    </submittedName>
</protein>
<feature type="transmembrane region" description="Helical" evidence="3">
    <location>
        <begin position="1186"/>
        <end position="1204"/>
    </location>
</feature>
<keyword evidence="5" id="KW-1185">Reference proteome</keyword>
<gene>
    <name evidence="4" type="ORF">SUNI508_09615</name>
</gene>
<dbReference type="Proteomes" id="UP001408356">
    <property type="component" value="Unassembled WGS sequence"/>
</dbReference>